<organism evidence="1">
    <name type="scientific">Lygus hesperus</name>
    <name type="common">Western plant bug</name>
    <dbReference type="NCBI Taxonomy" id="30085"/>
    <lineage>
        <taxon>Eukaryota</taxon>
        <taxon>Metazoa</taxon>
        <taxon>Ecdysozoa</taxon>
        <taxon>Arthropoda</taxon>
        <taxon>Hexapoda</taxon>
        <taxon>Insecta</taxon>
        <taxon>Pterygota</taxon>
        <taxon>Neoptera</taxon>
        <taxon>Paraneoptera</taxon>
        <taxon>Hemiptera</taxon>
        <taxon>Heteroptera</taxon>
        <taxon>Panheteroptera</taxon>
        <taxon>Cimicomorpha</taxon>
        <taxon>Miridae</taxon>
        <taxon>Mirini</taxon>
        <taxon>Lygus</taxon>
    </lineage>
</organism>
<name>A0A0A9XRA1_LYGHE</name>
<proteinExistence type="predicted"/>
<sequence length="273" mass="30824">LCGSYLPGGYAKNLVFILKGMPVKLQHKFAVNITCPLYKTAKVKANLNSPFTTEGEFTISIAESEPKPGKYKLKLWSQMNTRKVIRPIYLSQTTMDIPASMELPVPLNIHAGALQLKTKEYWIVFSSQKIGDFVVKVSIIPDTRAPQHILHPPFPTRRCSAAPDKICEDPGCPRIVHIQIPSKNIRLWAAAKAMLSHTLNDVEKTFWDDYLETPLGLKLMSWISRQYHIGQSDMSFLFQSRVTYKVECTSPLIVCPSTVTIEGESKLECLQRM</sequence>
<feature type="non-terminal residue" evidence="1">
    <location>
        <position position="273"/>
    </location>
</feature>
<dbReference type="AlphaFoldDB" id="A0A0A9XRA1"/>
<accession>A0A0A9XRA1</accession>
<gene>
    <name evidence="1" type="primary">secM</name>
    <name evidence="1" type="ORF">CM83_392</name>
</gene>
<protein>
    <submittedName>
        <fullName evidence="1">Secretion monitor</fullName>
    </submittedName>
</protein>
<feature type="non-terminal residue" evidence="1">
    <location>
        <position position="1"/>
    </location>
</feature>
<dbReference type="EMBL" id="GBHO01020337">
    <property type="protein sequence ID" value="JAG23267.1"/>
    <property type="molecule type" value="Transcribed_RNA"/>
</dbReference>
<reference evidence="1" key="1">
    <citation type="journal article" date="2014" name="PLoS ONE">
        <title>Transcriptome-Based Identification of ABC Transporters in the Western Tarnished Plant Bug Lygus hesperus.</title>
        <authorList>
            <person name="Hull J.J."/>
            <person name="Chaney K."/>
            <person name="Geib S.M."/>
            <person name="Fabrick J.A."/>
            <person name="Brent C.S."/>
            <person name="Walsh D."/>
            <person name="Lavine L.C."/>
        </authorList>
    </citation>
    <scope>NUCLEOTIDE SEQUENCE</scope>
</reference>
<evidence type="ECO:0000313" key="1">
    <source>
        <dbReference type="EMBL" id="JAG23267.1"/>
    </source>
</evidence>
<reference evidence="1" key="2">
    <citation type="submission" date="2014-07" db="EMBL/GenBank/DDBJ databases">
        <authorList>
            <person name="Hull J."/>
        </authorList>
    </citation>
    <scope>NUCLEOTIDE SEQUENCE</scope>
</reference>